<dbReference type="OMA" id="RIEEWFR"/>
<name>A0A7N0T5C7_KALFE</name>
<evidence type="ECO:0000313" key="3">
    <source>
        <dbReference type="Proteomes" id="UP000594263"/>
    </source>
</evidence>
<protein>
    <recommendedName>
        <fullName evidence="1">N-acetyltransferase domain-containing protein</fullName>
    </recommendedName>
</protein>
<reference evidence="2" key="1">
    <citation type="submission" date="2021-01" db="UniProtKB">
        <authorList>
            <consortium name="EnsemblPlants"/>
        </authorList>
    </citation>
    <scope>IDENTIFICATION</scope>
</reference>
<dbReference type="PANTHER" id="PTHR47370:SF10">
    <property type="entry name" value="N-ACETYLTRANSFERASE HLS1-RELATED"/>
    <property type="match status" value="1"/>
</dbReference>
<dbReference type="Proteomes" id="UP000594263">
    <property type="component" value="Unplaced"/>
</dbReference>
<dbReference type="SUPFAM" id="SSF55729">
    <property type="entry name" value="Acyl-CoA N-acyltransferases (Nat)"/>
    <property type="match status" value="1"/>
</dbReference>
<accession>A0A7N0T5C7</accession>
<dbReference type="Gene3D" id="3.40.630.30">
    <property type="match status" value="1"/>
</dbReference>
<keyword evidence="3" id="KW-1185">Reference proteome</keyword>
<dbReference type="EnsemblPlants" id="Kaladp0023s0043.1.v1.1">
    <property type="protein sequence ID" value="Kaladp0023s0043.1.v1.1"/>
    <property type="gene ID" value="Kaladp0023s0043.v1.1"/>
</dbReference>
<dbReference type="PROSITE" id="PS51186">
    <property type="entry name" value="GNAT"/>
    <property type="match status" value="1"/>
</dbReference>
<organism evidence="2 3">
    <name type="scientific">Kalanchoe fedtschenkoi</name>
    <name type="common">Lavender scallops</name>
    <name type="synonym">South American air plant</name>
    <dbReference type="NCBI Taxonomy" id="63787"/>
    <lineage>
        <taxon>Eukaryota</taxon>
        <taxon>Viridiplantae</taxon>
        <taxon>Streptophyta</taxon>
        <taxon>Embryophyta</taxon>
        <taxon>Tracheophyta</taxon>
        <taxon>Spermatophyta</taxon>
        <taxon>Magnoliopsida</taxon>
        <taxon>eudicotyledons</taxon>
        <taxon>Gunneridae</taxon>
        <taxon>Pentapetalae</taxon>
        <taxon>Saxifragales</taxon>
        <taxon>Crassulaceae</taxon>
        <taxon>Kalanchoe</taxon>
    </lineage>
</organism>
<proteinExistence type="predicted"/>
<dbReference type="CDD" id="cd04301">
    <property type="entry name" value="NAT_SF"/>
    <property type="match status" value="1"/>
</dbReference>
<dbReference type="FunFam" id="3.40.630.30:FF:000116">
    <property type="entry name" value="Putative N-acetyltransferase HLS1"/>
    <property type="match status" value="1"/>
</dbReference>
<dbReference type="PANTHER" id="PTHR47370">
    <property type="entry name" value="ACYL-COA N-ACYLTRANSFERASES (NAT) SUPERFAMILY PROTEIN"/>
    <property type="match status" value="1"/>
</dbReference>
<dbReference type="InterPro" id="IPR016181">
    <property type="entry name" value="Acyl_CoA_acyltransferase"/>
</dbReference>
<dbReference type="Pfam" id="PF00583">
    <property type="entry name" value="Acetyltransf_1"/>
    <property type="match status" value="1"/>
</dbReference>
<feature type="domain" description="N-acetyltransferase" evidence="1">
    <location>
        <begin position="9"/>
        <end position="175"/>
    </location>
</feature>
<dbReference type="AlphaFoldDB" id="A0A7N0T5C7"/>
<evidence type="ECO:0000259" key="1">
    <source>
        <dbReference type="PROSITE" id="PS51186"/>
    </source>
</evidence>
<evidence type="ECO:0000313" key="2">
    <source>
        <dbReference type="EnsemblPlants" id="Kaladp0023s0043.1.v1.1"/>
    </source>
</evidence>
<dbReference type="InterPro" id="IPR000182">
    <property type="entry name" value="GNAT_dom"/>
</dbReference>
<dbReference type="Gramene" id="Kaladp0023s0043.1.v1.1">
    <property type="protein sequence ID" value="Kaladp0023s0043.1.v1.1"/>
    <property type="gene ID" value="Kaladp0023s0043.v1.1"/>
</dbReference>
<dbReference type="InterPro" id="IPR052810">
    <property type="entry name" value="Plant_NAT"/>
</dbReference>
<dbReference type="GO" id="GO:0016747">
    <property type="term" value="F:acyltransferase activity, transferring groups other than amino-acyl groups"/>
    <property type="evidence" value="ECO:0007669"/>
    <property type="project" value="InterPro"/>
</dbReference>
<sequence>MEESEAGLVVIREFKPSKDVARVEELERSCEVGAAGKMSILTDDLGDPLNRIRHSPSYLMLVAEIGSEIVGIIRGCIKTVTCGKKLARSTNAAPRAVPVCTKTAYLLGLRVSPRHRRLGVGLKLVQKMEDWFEENGVEYAYMATESENEPSLNLFTRKCGYTKFRTPCILVNPVHAHRVRISTRISIHKLTSSEAELLYRRRLATTEFFPRDIDAVLKNKLNLGTFVSAPSGYFWAGLEKFLSDPPESWAVVSVWNNNEVFKLEVRGASSVRKGLIRATRAVDRTCPWLGIPSVPDFFKPFGLHLLYGWGSEGPQARQMVRALCNHAHNLARKSGCGAVVTEVSGHDPIRSAIPHWKSLSCEEDVWCIKRLGEGYSDGSVGDWTKSPPGISIFVDPREF</sequence>